<sequence>MNVTARNIVVSHRLSRDVTLIAACIDDTPNNWQRCINTCKGESYFPITQIQERRVVELPHLEPSTPKTELQDNHRVSACVRESIIQPTNKESELRANGSSDFIQEPPAKYVQISQIPRIILEKGRVTGKRGQILVIHVFTRGIRNECSNNGPVVTWPVVSLVCNAYLRHVRRKYDSIKQYIDLTNCAG</sequence>
<reference key="2">
    <citation type="submission" date="2011-10" db="EMBL/GenBank/DDBJ databases">
        <title>The genome and transcriptome sequence of Clonorchis sinensis provide insights into the carcinogenic liver fluke.</title>
        <authorList>
            <person name="Wang X."/>
            <person name="Huang Y."/>
            <person name="Chen W."/>
            <person name="Liu H."/>
            <person name="Guo L."/>
            <person name="Chen Y."/>
            <person name="Luo F."/>
            <person name="Zhou W."/>
            <person name="Sun J."/>
            <person name="Mao Q."/>
            <person name="Liang P."/>
            <person name="Zhou C."/>
            <person name="Tian Y."/>
            <person name="Men J."/>
            <person name="Lv X."/>
            <person name="Huang L."/>
            <person name="Zhou J."/>
            <person name="Hu Y."/>
            <person name="Li R."/>
            <person name="Zhang F."/>
            <person name="Lei H."/>
            <person name="Li X."/>
            <person name="Hu X."/>
            <person name="Liang C."/>
            <person name="Xu J."/>
            <person name="Wu Z."/>
            <person name="Yu X."/>
        </authorList>
    </citation>
    <scope>NUCLEOTIDE SEQUENCE</scope>
    <source>
        <strain>Henan</strain>
    </source>
</reference>
<organism evidence="1 2">
    <name type="scientific">Clonorchis sinensis</name>
    <name type="common">Chinese liver fluke</name>
    <dbReference type="NCBI Taxonomy" id="79923"/>
    <lineage>
        <taxon>Eukaryota</taxon>
        <taxon>Metazoa</taxon>
        <taxon>Spiralia</taxon>
        <taxon>Lophotrochozoa</taxon>
        <taxon>Platyhelminthes</taxon>
        <taxon>Trematoda</taxon>
        <taxon>Digenea</taxon>
        <taxon>Opisthorchiida</taxon>
        <taxon>Opisthorchiata</taxon>
        <taxon>Opisthorchiidae</taxon>
        <taxon>Clonorchis</taxon>
    </lineage>
</organism>
<accession>G7YLR7</accession>
<protein>
    <submittedName>
        <fullName evidence="1">Uncharacterized protein</fullName>
    </submittedName>
</protein>
<keyword evidence="2" id="KW-1185">Reference proteome</keyword>
<dbReference type="EMBL" id="DF143638">
    <property type="protein sequence ID" value="GAA53898.1"/>
    <property type="molecule type" value="Genomic_DNA"/>
</dbReference>
<gene>
    <name evidence="1" type="ORF">CLF_111569</name>
</gene>
<reference evidence="1" key="1">
    <citation type="journal article" date="2011" name="Genome Biol.">
        <title>The draft genome of the carcinogenic human liver fluke Clonorchis sinensis.</title>
        <authorList>
            <person name="Wang X."/>
            <person name="Chen W."/>
            <person name="Huang Y."/>
            <person name="Sun J."/>
            <person name="Men J."/>
            <person name="Liu H."/>
            <person name="Luo F."/>
            <person name="Guo L."/>
            <person name="Lv X."/>
            <person name="Deng C."/>
            <person name="Zhou C."/>
            <person name="Fan Y."/>
            <person name="Li X."/>
            <person name="Huang L."/>
            <person name="Hu Y."/>
            <person name="Liang C."/>
            <person name="Hu X."/>
            <person name="Xu J."/>
            <person name="Yu X."/>
        </authorList>
    </citation>
    <scope>NUCLEOTIDE SEQUENCE [LARGE SCALE GENOMIC DNA]</scope>
    <source>
        <strain evidence="1">Henan</strain>
    </source>
</reference>
<evidence type="ECO:0000313" key="2">
    <source>
        <dbReference type="Proteomes" id="UP000008909"/>
    </source>
</evidence>
<dbReference type="AlphaFoldDB" id="G7YLR7"/>
<name>G7YLR7_CLOSI</name>
<evidence type="ECO:0000313" key="1">
    <source>
        <dbReference type="EMBL" id="GAA53898.1"/>
    </source>
</evidence>
<dbReference type="Proteomes" id="UP000008909">
    <property type="component" value="Unassembled WGS sequence"/>
</dbReference>
<proteinExistence type="predicted"/>